<dbReference type="PROSITE" id="PS00061">
    <property type="entry name" value="ADH_SHORT"/>
    <property type="match status" value="1"/>
</dbReference>
<dbReference type="CDD" id="cd05233">
    <property type="entry name" value="SDR_c"/>
    <property type="match status" value="1"/>
</dbReference>
<dbReference type="SMART" id="SM00822">
    <property type="entry name" value="PKS_KR"/>
    <property type="match status" value="1"/>
</dbReference>
<accession>A0AAV9Q8R7</accession>
<dbReference type="Gene3D" id="3.40.50.720">
    <property type="entry name" value="NAD(P)-binding Rossmann-like Domain"/>
    <property type="match status" value="1"/>
</dbReference>
<gene>
    <name evidence="4" type="ORF">LTR25_005182</name>
</gene>
<evidence type="ECO:0000256" key="2">
    <source>
        <dbReference type="ARBA" id="ARBA00022857"/>
    </source>
</evidence>
<evidence type="ECO:0000259" key="3">
    <source>
        <dbReference type="SMART" id="SM00822"/>
    </source>
</evidence>
<dbReference type="InterPro" id="IPR002347">
    <property type="entry name" value="SDR_fam"/>
</dbReference>
<dbReference type="GO" id="GO:0006633">
    <property type="term" value="P:fatty acid biosynthetic process"/>
    <property type="evidence" value="ECO:0007669"/>
    <property type="project" value="TreeGrafter"/>
</dbReference>
<dbReference type="FunFam" id="3.40.50.720:FF:000084">
    <property type="entry name" value="Short-chain dehydrogenase reductase"/>
    <property type="match status" value="1"/>
</dbReference>
<dbReference type="Pfam" id="PF13561">
    <property type="entry name" value="adh_short_C2"/>
    <property type="match status" value="1"/>
</dbReference>
<keyword evidence="2" id="KW-0521">NADP</keyword>
<dbReference type="PANTHER" id="PTHR42760:SF45">
    <property type="entry name" value="SHORT CHAIN DEHYDROGENASE_REDUCTASE FAMILY PROTEIN, PUTATIVE (AFU_ORTHOLOGUE AFUA_3G09150)-RELATED"/>
    <property type="match status" value="1"/>
</dbReference>
<name>A0AAV9Q8R7_9PEZI</name>
<dbReference type="EMBL" id="JAXLQG010000008">
    <property type="protein sequence ID" value="KAK5536508.1"/>
    <property type="molecule type" value="Genomic_DNA"/>
</dbReference>
<keyword evidence="5" id="KW-1185">Reference proteome</keyword>
<reference evidence="4 5" key="1">
    <citation type="submission" date="2023-06" db="EMBL/GenBank/DDBJ databases">
        <title>Black Yeasts Isolated from many extreme environments.</title>
        <authorList>
            <person name="Coleine C."/>
            <person name="Stajich J.E."/>
            <person name="Selbmann L."/>
        </authorList>
    </citation>
    <scope>NUCLEOTIDE SEQUENCE [LARGE SCALE GENOMIC DNA]</scope>
    <source>
        <strain evidence="4 5">CCFEE 5887</strain>
    </source>
</reference>
<dbReference type="PRINTS" id="PR00080">
    <property type="entry name" value="SDRFAMILY"/>
</dbReference>
<dbReference type="InterPro" id="IPR036291">
    <property type="entry name" value="NAD(P)-bd_dom_sf"/>
</dbReference>
<protein>
    <recommendedName>
        <fullName evidence="3">Ketoreductase domain-containing protein</fullName>
    </recommendedName>
</protein>
<dbReference type="AlphaFoldDB" id="A0AAV9Q8R7"/>
<proteinExistence type="inferred from homology"/>
<dbReference type="InterPro" id="IPR020904">
    <property type="entry name" value="Sc_DH/Rdtase_CS"/>
</dbReference>
<evidence type="ECO:0000256" key="1">
    <source>
        <dbReference type="ARBA" id="ARBA00006484"/>
    </source>
</evidence>
<evidence type="ECO:0000313" key="4">
    <source>
        <dbReference type="EMBL" id="KAK5536508.1"/>
    </source>
</evidence>
<dbReference type="PRINTS" id="PR00081">
    <property type="entry name" value="GDHRDH"/>
</dbReference>
<feature type="domain" description="Ketoreductase" evidence="3">
    <location>
        <begin position="10"/>
        <end position="197"/>
    </location>
</feature>
<organism evidence="4 5">
    <name type="scientific">Vermiconidia calcicola</name>
    <dbReference type="NCBI Taxonomy" id="1690605"/>
    <lineage>
        <taxon>Eukaryota</taxon>
        <taxon>Fungi</taxon>
        <taxon>Dikarya</taxon>
        <taxon>Ascomycota</taxon>
        <taxon>Pezizomycotina</taxon>
        <taxon>Dothideomycetes</taxon>
        <taxon>Dothideomycetidae</taxon>
        <taxon>Mycosphaerellales</taxon>
        <taxon>Extremaceae</taxon>
        <taxon>Vermiconidia</taxon>
    </lineage>
</organism>
<dbReference type="Proteomes" id="UP001345827">
    <property type="component" value="Unassembled WGS sequence"/>
</dbReference>
<evidence type="ECO:0000313" key="5">
    <source>
        <dbReference type="Proteomes" id="UP001345827"/>
    </source>
</evidence>
<dbReference type="GO" id="GO:0048038">
    <property type="term" value="F:quinone binding"/>
    <property type="evidence" value="ECO:0007669"/>
    <property type="project" value="TreeGrafter"/>
</dbReference>
<comment type="similarity">
    <text evidence="1">Belongs to the short-chain dehydrogenases/reductases (SDR) family.</text>
</comment>
<comment type="caution">
    <text evidence="4">The sequence shown here is derived from an EMBL/GenBank/DDBJ whole genome shotgun (WGS) entry which is preliminary data.</text>
</comment>
<dbReference type="PANTHER" id="PTHR42760">
    <property type="entry name" value="SHORT-CHAIN DEHYDROGENASES/REDUCTASES FAMILY MEMBER"/>
    <property type="match status" value="1"/>
</dbReference>
<dbReference type="InterPro" id="IPR057326">
    <property type="entry name" value="KR_dom"/>
</dbReference>
<sequence length="254" mass="26568">MSTMQPLTDKVFGVTGAASGIGLATAHYLGRQGASLSLADISETGLNNAAESIRRATRTEVLVCVTDVSKPEQVDEWISSTVSKFGRLDGAANLAGVFREFGDSGGIASMDDRLWDSILGINLTGLMYCLRAQLKVMSPGGSIVNASSVAGLLGSAQFPAYSTSKHGVIGLSKCAAREAGSREIRVNAIVPGEIETPMMQKSRTMVTKPGFTSARAIARSGQPEEVAALVAFLLGSESRFITGSVYQIDGGRIC</sequence>
<dbReference type="GO" id="GO:0016616">
    <property type="term" value="F:oxidoreductase activity, acting on the CH-OH group of donors, NAD or NADP as acceptor"/>
    <property type="evidence" value="ECO:0007669"/>
    <property type="project" value="TreeGrafter"/>
</dbReference>
<dbReference type="SUPFAM" id="SSF51735">
    <property type="entry name" value="NAD(P)-binding Rossmann-fold domains"/>
    <property type="match status" value="1"/>
</dbReference>